<evidence type="ECO:0000259" key="6">
    <source>
        <dbReference type="PROSITE" id="PS50043"/>
    </source>
</evidence>
<sequence>MNIVIVDDDALVVNALATILEGSGYTVIATGSSGEEAVELYHKYQPDLLMTDIRMEGVTGLEASRTILEHCKDANILLITTFKDDAYIHEALKIGCKGYLLKDNFKGILPAIEAVVSGNIVFDSDIVKSMSTKSHFKAMEVLSKRECEILELVAEGLSNKEISGQLFLSEGTVRNYISQMLNKLALRDRTQLVVYYYRN</sequence>
<dbReference type="InterPro" id="IPR039420">
    <property type="entry name" value="WalR-like"/>
</dbReference>
<feature type="domain" description="Response regulatory" evidence="7">
    <location>
        <begin position="2"/>
        <end position="117"/>
    </location>
</feature>
<dbReference type="InterPro" id="IPR011006">
    <property type="entry name" value="CheY-like_superfamily"/>
</dbReference>
<dbReference type="SMART" id="SM00448">
    <property type="entry name" value="REC"/>
    <property type="match status" value="1"/>
</dbReference>
<evidence type="ECO:0000256" key="2">
    <source>
        <dbReference type="ARBA" id="ARBA00023015"/>
    </source>
</evidence>
<dbReference type="SMART" id="SM00421">
    <property type="entry name" value="HTH_LUXR"/>
    <property type="match status" value="1"/>
</dbReference>
<evidence type="ECO:0000259" key="7">
    <source>
        <dbReference type="PROSITE" id="PS50110"/>
    </source>
</evidence>
<feature type="modified residue" description="4-aspartylphosphate" evidence="5">
    <location>
        <position position="52"/>
    </location>
</feature>
<dbReference type="CDD" id="cd17535">
    <property type="entry name" value="REC_NarL-like"/>
    <property type="match status" value="1"/>
</dbReference>
<dbReference type="PANTHER" id="PTHR43214">
    <property type="entry name" value="TWO-COMPONENT RESPONSE REGULATOR"/>
    <property type="match status" value="1"/>
</dbReference>
<dbReference type="EMBL" id="JBHRVQ010000001">
    <property type="protein sequence ID" value="MFC3387682.1"/>
    <property type="molecule type" value="Genomic_DNA"/>
</dbReference>
<evidence type="ECO:0000313" key="9">
    <source>
        <dbReference type="Proteomes" id="UP001595637"/>
    </source>
</evidence>
<evidence type="ECO:0000313" key="8">
    <source>
        <dbReference type="EMBL" id="MFC3387682.1"/>
    </source>
</evidence>
<accession>A0ABV7N648</accession>
<dbReference type="InterPro" id="IPR058245">
    <property type="entry name" value="NreC/VraR/RcsB-like_REC"/>
</dbReference>
<evidence type="ECO:0000256" key="3">
    <source>
        <dbReference type="ARBA" id="ARBA00023125"/>
    </source>
</evidence>
<dbReference type="Gene3D" id="3.40.50.2300">
    <property type="match status" value="1"/>
</dbReference>
<dbReference type="Pfam" id="PF00072">
    <property type="entry name" value="Response_reg"/>
    <property type="match status" value="1"/>
</dbReference>
<keyword evidence="3" id="KW-0238">DNA-binding</keyword>
<dbReference type="SUPFAM" id="SSF52172">
    <property type="entry name" value="CheY-like"/>
    <property type="match status" value="1"/>
</dbReference>
<evidence type="ECO:0000256" key="1">
    <source>
        <dbReference type="ARBA" id="ARBA00022553"/>
    </source>
</evidence>
<keyword evidence="2" id="KW-0805">Transcription regulation</keyword>
<reference evidence="9" key="1">
    <citation type="journal article" date="2019" name="Int. J. Syst. Evol. Microbiol.">
        <title>The Global Catalogue of Microorganisms (GCM) 10K type strain sequencing project: providing services to taxonomists for standard genome sequencing and annotation.</title>
        <authorList>
            <consortium name="The Broad Institute Genomics Platform"/>
            <consortium name="The Broad Institute Genome Sequencing Center for Infectious Disease"/>
            <person name="Wu L."/>
            <person name="Ma J."/>
        </authorList>
    </citation>
    <scope>NUCLEOTIDE SEQUENCE [LARGE SCALE GENOMIC DNA]</scope>
    <source>
        <strain evidence="9">CCM 7756</strain>
    </source>
</reference>
<dbReference type="RefSeq" id="WP_380651959.1">
    <property type="nucleotide sequence ID" value="NZ_JBHRVQ010000001.1"/>
</dbReference>
<dbReference type="InterPro" id="IPR000792">
    <property type="entry name" value="Tscrpt_reg_LuxR_C"/>
</dbReference>
<evidence type="ECO:0000256" key="5">
    <source>
        <dbReference type="PROSITE-ProRule" id="PRU00169"/>
    </source>
</evidence>
<dbReference type="PANTHER" id="PTHR43214:SF40">
    <property type="entry name" value="TRANSCRIPTIONAL REGULATORY PROTEIN LNRK"/>
    <property type="match status" value="1"/>
</dbReference>
<dbReference type="Proteomes" id="UP001595637">
    <property type="component" value="Unassembled WGS sequence"/>
</dbReference>
<dbReference type="InterPro" id="IPR001789">
    <property type="entry name" value="Sig_transdc_resp-reg_receiver"/>
</dbReference>
<comment type="caution">
    <text evidence="8">The sequence shown here is derived from an EMBL/GenBank/DDBJ whole genome shotgun (WGS) entry which is preliminary data.</text>
</comment>
<evidence type="ECO:0000256" key="4">
    <source>
        <dbReference type="ARBA" id="ARBA00023163"/>
    </source>
</evidence>
<gene>
    <name evidence="8" type="ORF">ACFOEO_03580</name>
</gene>
<feature type="domain" description="HTH luxR-type" evidence="6">
    <location>
        <begin position="135"/>
        <end position="199"/>
    </location>
</feature>
<keyword evidence="1 5" id="KW-0597">Phosphoprotein</keyword>
<proteinExistence type="predicted"/>
<keyword evidence="9" id="KW-1185">Reference proteome</keyword>
<dbReference type="CDD" id="cd06170">
    <property type="entry name" value="LuxR_C_like"/>
    <property type="match status" value="1"/>
</dbReference>
<keyword evidence="4" id="KW-0804">Transcription</keyword>
<dbReference type="PROSITE" id="PS50043">
    <property type="entry name" value="HTH_LUXR_2"/>
    <property type="match status" value="1"/>
</dbReference>
<dbReference type="PROSITE" id="PS50110">
    <property type="entry name" value="RESPONSE_REGULATORY"/>
    <property type="match status" value="1"/>
</dbReference>
<protein>
    <submittedName>
        <fullName evidence="8">Response regulator transcription factor</fullName>
    </submittedName>
</protein>
<organism evidence="8 9">
    <name type="scientific">Salinicoccus sesuvii</name>
    <dbReference type="NCBI Taxonomy" id="868281"/>
    <lineage>
        <taxon>Bacteria</taxon>
        <taxon>Bacillati</taxon>
        <taxon>Bacillota</taxon>
        <taxon>Bacilli</taxon>
        <taxon>Bacillales</taxon>
        <taxon>Staphylococcaceae</taxon>
        <taxon>Salinicoccus</taxon>
    </lineage>
</organism>
<dbReference type="Pfam" id="PF00196">
    <property type="entry name" value="GerE"/>
    <property type="match status" value="1"/>
</dbReference>
<name>A0ABV7N648_9STAP</name>
<dbReference type="PRINTS" id="PR00038">
    <property type="entry name" value="HTHLUXR"/>
</dbReference>